<accession>A0ABU5AET5</accession>
<sequence length="48" mass="5889">MRLTHGTVGWPTWRDERSCDYTLHLTRRSWAWEFLRRNSAFQHDLARA</sequence>
<dbReference type="InterPro" id="IPR045465">
    <property type="entry name" value="Trans_reg_dom"/>
</dbReference>
<reference evidence="2 3" key="1">
    <citation type="submission" date="2023-08" db="EMBL/GenBank/DDBJ databases">
        <title>Implementing the SeqCode for naming new Mesorhizobium species isolated from Vachellia karroo root nodules.</title>
        <authorList>
            <person name="Van Lill M."/>
        </authorList>
    </citation>
    <scope>NUCLEOTIDE SEQUENCE [LARGE SCALE GENOMIC DNA]</scope>
    <source>
        <strain evidence="2 3">VK25D</strain>
    </source>
</reference>
<dbReference type="Proteomes" id="UP001285154">
    <property type="component" value="Unassembled WGS sequence"/>
</dbReference>
<feature type="domain" description="Transcriptional regulator-like" evidence="1">
    <location>
        <begin position="13"/>
        <end position="48"/>
    </location>
</feature>
<dbReference type="Pfam" id="PF20109">
    <property type="entry name" value="Trans_reg_dom"/>
    <property type="match status" value="1"/>
</dbReference>
<comment type="caution">
    <text evidence="2">The sequence shown here is derived from an EMBL/GenBank/DDBJ whole genome shotgun (WGS) entry which is preliminary data.</text>
</comment>
<dbReference type="RefSeq" id="WP_320253357.1">
    <property type="nucleotide sequence ID" value="NZ_JAVIIQ010000029.1"/>
</dbReference>
<name>A0ABU5AET5_9HYPH</name>
<dbReference type="EMBL" id="JAVIIQ010000029">
    <property type="protein sequence ID" value="MDX8535795.1"/>
    <property type="molecule type" value="Genomic_DNA"/>
</dbReference>
<evidence type="ECO:0000259" key="1">
    <source>
        <dbReference type="Pfam" id="PF20109"/>
    </source>
</evidence>
<proteinExistence type="predicted"/>
<protein>
    <submittedName>
        <fullName evidence="2">DUF6499 domain-containing protein</fullName>
    </submittedName>
</protein>
<evidence type="ECO:0000313" key="2">
    <source>
        <dbReference type="EMBL" id="MDX8535795.1"/>
    </source>
</evidence>
<keyword evidence="3" id="KW-1185">Reference proteome</keyword>
<evidence type="ECO:0000313" key="3">
    <source>
        <dbReference type="Proteomes" id="UP001285154"/>
    </source>
</evidence>
<gene>
    <name evidence="2" type="ORF">RFM42_32890</name>
</gene>
<organism evidence="2 3">
    <name type="scientific">Mesorhizobium vachelliae</name>
    <dbReference type="NCBI Taxonomy" id="3072309"/>
    <lineage>
        <taxon>Bacteria</taxon>
        <taxon>Pseudomonadati</taxon>
        <taxon>Pseudomonadota</taxon>
        <taxon>Alphaproteobacteria</taxon>
        <taxon>Hyphomicrobiales</taxon>
        <taxon>Phyllobacteriaceae</taxon>
        <taxon>Mesorhizobium</taxon>
    </lineage>
</organism>